<reference evidence="1 2" key="1">
    <citation type="journal article" date="2018" name="IMA Fungus">
        <title>IMA Genome-F 9: Draft genome sequence of Annulohypoxylon stygium, Aspergillus mulundensis, Berkeleyomyces basicola (syn. Thielaviopsis basicola), Ceratocystis smalleyi, two Cercospora beticola strains, Coleophoma cylindrospora, Fusarium fracticaudum, Phialophora cf. hyalina, and Morchella septimelata.</title>
        <authorList>
            <person name="Wingfield B.D."/>
            <person name="Bills G.F."/>
            <person name="Dong Y."/>
            <person name="Huang W."/>
            <person name="Nel W.J."/>
            <person name="Swalarsk-Parry B.S."/>
            <person name="Vaghefi N."/>
            <person name="Wilken P.M."/>
            <person name="An Z."/>
            <person name="de Beer Z.W."/>
            <person name="De Vos L."/>
            <person name="Chen L."/>
            <person name="Duong T.A."/>
            <person name="Gao Y."/>
            <person name="Hammerbacher A."/>
            <person name="Kikkert J.R."/>
            <person name="Li Y."/>
            <person name="Li H."/>
            <person name="Li K."/>
            <person name="Li Q."/>
            <person name="Liu X."/>
            <person name="Ma X."/>
            <person name="Naidoo K."/>
            <person name="Pethybridge S.J."/>
            <person name="Sun J."/>
            <person name="Steenkamp E.T."/>
            <person name="van der Nest M.A."/>
            <person name="van Wyk S."/>
            <person name="Wingfield M.J."/>
            <person name="Xiong C."/>
            <person name="Yue Q."/>
            <person name="Zhang X."/>
        </authorList>
    </citation>
    <scope>NUCLEOTIDE SEQUENCE [LARGE SCALE GENOMIC DNA]</scope>
    <source>
        <strain evidence="1 2">BP5796</strain>
    </source>
</reference>
<proteinExistence type="predicted"/>
<sequence length="106" mass="11637">MAQTFIIARAVLKGTKNDTISQYHSLPVPILYQCGNTNAGQVTPLSILEQLVIQLIMTHPEIAASYSKLKLLPLQRFQQAKNNPEAVYGILVSVLRMLDEVTSGGN</sequence>
<dbReference type="Proteomes" id="UP000256328">
    <property type="component" value="Unassembled WGS sequence"/>
</dbReference>
<evidence type="ECO:0000313" key="1">
    <source>
        <dbReference type="EMBL" id="RDW80777.1"/>
    </source>
</evidence>
<protein>
    <submittedName>
        <fullName evidence="1">Uncharacterized protein</fullName>
    </submittedName>
</protein>
<accession>A0A3D8S393</accession>
<name>A0A3D8S393_9HELO</name>
<comment type="caution">
    <text evidence="1">The sequence shown here is derived from an EMBL/GenBank/DDBJ whole genome shotgun (WGS) entry which is preliminary data.</text>
</comment>
<keyword evidence="2" id="KW-1185">Reference proteome</keyword>
<evidence type="ECO:0000313" key="2">
    <source>
        <dbReference type="Proteomes" id="UP000256328"/>
    </source>
</evidence>
<dbReference type="EMBL" id="PDLN01000007">
    <property type="protein sequence ID" value="RDW80777.1"/>
    <property type="molecule type" value="Genomic_DNA"/>
</dbReference>
<gene>
    <name evidence="1" type="ORF">BP5796_05475</name>
</gene>
<dbReference type="AlphaFoldDB" id="A0A3D8S393"/>
<organism evidence="1 2">
    <name type="scientific">Coleophoma crateriformis</name>
    <dbReference type="NCBI Taxonomy" id="565419"/>
    <lineage>
        <taxon>Eukaryota</taxon>
        <taxon>Fungi</taxon>
        <taxon>Dikarya</taxon>
        <taxon>Ascomycota</taxon>
        <taxon>Pezizomycotina</taxon>
        <taxon>Leotiomycetes</taxon>
        <taxon>Helotiales</taxon>
        <taxon>Dermateaceae</taxon>
        <taxon>Coleophoma</taxon>
    </lineage>
</organism>